<evidence type="ECO:0000313" key="2">
    <source>
        <dbReference type="EMBL" id="CAE0828963.1"/>
    </source>
</evidence>
<organism evidence="2">
    <name type="scientific">Eutreptiella gymnastica</name>
    <dbReference type="NCBI Taxonomy" id="73025"/>
    <lineage>
        <taxon>Eukaryota</taxon>
        <taxon>Discoba</taxon>
        <taxon>Euglenozoa</taxon>
        <taxon>Euglenida</taxon>
        <taxon>Spirocuta</taxon>
        <taxon>Euglenophyceae</taxon>
        <taxon>Eutreptiales</taxon>
        <taxon>Eutreptiaceae</taxon>
        <taxon>Eutreptiella</taxon>
    </lineage>
</organism>
<feature type="chain" id="PRO_5030810512" description="Secreted protein" evidence="1">
    <location>
        <begin position="23"/>
        <end position="107"/>
    </location>
</feature>
<sequence length="107" mass="11796">MPGWVGWCYISVLWVQMHPHSAQYFVFTVCTVDSSESLCRTLMAQSGARCLAAPVALLFPISICFAHDVSDGAVGCTVPLLHLLHCFPFLFAVSMMFFDIQLCTVCS</sequence>
<feature type="signal peptide" evidence="1">
    <location>
        <begin position="1"/>
        <end position="22"/>
    </location>
</feature>
<protein>
    <recommendedName>
        <fullName evidence="3">Secreted protein</fullName>
    </recommendedName>
</protein>
<evidence type="ECO:0000256" key="1">
    <source>
        <dbReference type="SAM" id="SignalP"/>
    </source>
</evidence>
<accession>A0A7S4G903</accession>
<name>A0A7S4G903_9EUGL</name>
<reference evidence="2" key="1">
    <citation type="submission" date="2021-01" db="EMBL/GenBank/DDBJ databases">
        <authorList>
            <person name="Corre E."/>
            <person name="Pelletier E."/>
            <person name="Niang G."/>
            <person name="Scheremetjew M."/>
            <person name="Finn R."/>
            <person name="Kale V."/>
            <person name="Holt S."/>
            <person name="Cochrane G."/>
            <person name="Meng A."/>
            <person name="Brown T."/>
            <person name="Cohen L."/>
        </authorList>
    </citation>
    <scope>NUCLEOTIDE SEQUENCE</scope>
    <source>
        <strain evidence="2">CCMP1594</strain>
    </source>
</reference>
<gene>
    <name evidence="2" type="ORF">EGYM00163_LOCUS40241</name>
</gene>
<evidence type="ECO:0008006" key="3">
    <source>
        <dbReference type="Google" id="ProtNLM"/>
    </source>
</evidence>
<dbReference type="AlphaFoldDB" id="A0A7S4G903"/>
<proteinExistence type="predicted"/>
<keyword evidence="1" id="KW-0732">Signal</keyword>
<dbReference type="EMBL" id="HBJA01116991">
    <property type="protein sequence ID" value="CAE0828963.1"/>
    <property type="molecule type" value="Transcribed_RNA"/>
</dbReference>